<keyword evidence="1" id="KW-1185">Reference proteome</keyword>
<organism evidence="1 2">
    <name type="scientific">Plectus sambesii</name>
    <dbReference type="NCBI Taxonomy" id="2011161"/>
    <lineage>
        <taxon>Eukaryota</taxon>
        <taxon>Metazoa</taxon>
        <taxon>Ecdysozoa</taxon>
        <taxon>Nematoda</taxon>
        <taxon>Chromadorea</taxon>
        <taxon>Plectida</taxon>
        <taxon>Plectina</taxon>
        <taxon>Plectoidea</taxon>
        <taxon>Plectidae</taxon>
        <taxon>Plectus</taxon>
    </lineage>
</organism>
<protein>
    <submittedName>
        <fullName evidence="2">Uncharacterized protein</fullName>
    </submittedName>
</protein>
<evidence type="ECO:0000313" key="2">
    <source>
        <dbReference type="WBParaSite" id="PSAMB.scaffold487size49574.g6223.t1"/>
    </source>
</evidence>
<name>A0A914WNY1_9BILA</name>
<accession>A0A914WNY1</accession>
<proteinExistence type="predicted"/>
<dbReference type="WBParaSite" id="PSAMB.scaffold487size49574.g6223.t1">
    <property type="protein sequence ID" value="PSAMB.scaffold487size49574.g6223.t1"/>
    <property type="gene ID" value="PSAMB.scaffold487size49574.g6223"/>
</dbReference>
<sequence length="106" mass="12114">MRQPNIAAPGRLTSATAIRRNWRGEERRACGQVVVGPPAVTDVWQVAVRPIVHRRDQLCEFRPDFETFVNVTPFLLSVFFAYVNQTIDISDVFFSVPYQEFVKLAS</sequence>
<dbReference type="AlphaFoldDB" id="A0A914WNY1"/>
<evidence type="ECO:0000313" key="1">
    <source>
        <dbReference type="Proteomes" id="UP000887566"/>
    </source>
</evidence>
<reference evidence="2" key="1">
    <citation type="submission" date="2022-11" db="UniProtKB">
        <authorList>
            <consortium name="WormBaseParasite"/>
        </authorList>
    </citation>
    <scope>IDENTIFICATION</scope>
</reference>
<dbReference type="Proteomes" id="UP000887566">
    <property type="component" value="Unplaced"/>
</dbReference>